<evidence type="ECO:0000256" key="20">
    <source>
        <dbReference type="ARBA" id="ARBA00022893"/>
    </source>
</evidence>
<dbReference type="CDD" id="cd09286">
    <property type="entry name" value="NMNAT_Eukarya"/>
    <property type="match status" value="1"/>
</dbReference>
<dbReference type="AlphaFoldDB" id="A0AAJ7LEG8"/>
<dbReference type="GeneID" id="108876371"/>
<dbReference type="GO" id="GO:0019841">
    <property type="term" value="F:retinol binding"/>
    <property type="evidence" value="ECO:0007669"/>
    <property type="project" value="UniProtKB-KW"/>
</dbReference>
<dbReference type="Gene3D" id="3.40.50.620">
    <property type="entry name" value="HUPs"/>
    <property type="match status" value="1"/>
</dbReference>
<evidence type="ECO:0000256" key="17">
    <source>
        <dbReference type="ARBA" id="ARBA00022833"/>
    </source>
</evidence>
<evidence type="ECO:0000256" key="7">
    <source>
        <dbReference type="ARBA" id="ARBA00007064"/>
    </source>
</evidence>
<evidence type="ECO:0000256" key="25">
    <source>
        <dbReference type="ARBA" id="ARBA00048514"/>
    </source>
</evidence>
<keyword evidence="16" id="KW-0547">Nucleotide-binding</keyword>
<evidence type="ECO:0000256" key="14">
    <source>
        <dbReference type="ARBA" id="ARBA00022679"/>
    </source>
</evidence>
<keyword evidence="12" id="KW-0597">Phosphoprotein</keyword>
<dbReference type="EC" id="2.7.7.18" evidence="9"/>
<dbReference type="InterPro" id="IPR005248">
    <property type="entry name" value="NadD/NMNAT"/>
</dbReference>
<evidence type="ECO:0000256" key="19">
    <source>
        <dbReference type="ARBA" id="ARBA00022842"/>
    </source>
</evidence>
<accession>A0AAJ7LEG8</accession>
<evidence type="ECO:0000256" key="21">
    <source>
        <dbReference type="ARBA" id="ARBA00023027"/>
    </source>
</evidence>
<comment type="pathway">
    <text evidence="5">Cofactor biosynthesis; NAD(+) biosynthesis; NAD(+) from nicotinamide D-ribonucleotide: step 1/1.</text>
</comment>
<dbReference type="GO" id="GO:0004515">
    <property type="term" value="F:nicotinate-nucleotide adenylyltransferase activity"/>
    <property type="evidence" value="ECO:0007669"/>
    <property type="project" value="UniProtKB-EC"/>
</dbReference>
<evidence type="ECO:0000256" key="11">
    <source>
        <dbReference type="ARBA" id="ARBA00013592"/>
    </source>
</evidence>
<dbReference type="InterPro" id="IPR045094">
    <property type="entry name" value="NMNAT_euk"/>
</dbReference>
<evidence type="ECO:0000256" key="28">
    <source>
        <dbReference type="ARBA" id="ARBA00074014"/>
    </source>
</evidence>
<comment type="cofactor">
    <cofactor evidence="1">
        <name>Mg(2+)</name>
        <dbReference type="ChEBI" id="CHEBI:18420"/>
    </cofactor>
</comment>
<dbReference type="RefSeq" id="XP_018521348.1">
    <property type="nucleotide sequence ID" value="XM_018665832.2"/>
</dbReference>
<evidence type="ECO:0000256" key="16">
    <source>
        <dbReference type="ARBA" id="ARBA00022741"/>
    </source>
</evidence>
<dbReference type="PRINTS" id="PR00178">
    <property type="entry name" value="FATTYACIDBP"/>
</dbReference>
<keyword evidence="30" id="KW-0813">Transport</keyword>
<dbReference type="SUPFAM" id="SSF50814">
    <property type="entry name" value="Lipocalins"/>
    <property type="match status" value="1"/>
</dbReference>
<dbReference type="GO" id="GO:0005634">
    <property type="term" value="C:nucleus"/>
    <property type="evidence" value="ECO:0007669"/>
    <property type="project" value="UniProtKB-SubCell"/>
</dbReference>
<evidence type="ECO:0000313" key="33">
    <source>
        <dbReference type="RefSeq" id="XP_018521348.1"/>
    </source>
</evidence>
<dbReference type="GO" id="GO:0000309">
    <property type="term" value="F:nicotinamide-nucleotide adenylyltransferase activity"/>
    <property type="evidence" value="ECO:0007669"/>
    <property type="project" value="UniProtKB-EC"/>
</dbReference>
<dbReference type="Gene3D" id="2.40.128.20">
    <property type="match status" value="1"/>
</dbReference>
<comment type="similarity">
    <text evidence="8 30">Belongs to the calycin superfamily. Fatty-acid binding protein (FABP) family.</text>
</comment>
<reference evidence="33" key="1">
    <citation type="submission" date="2025-08" db="UniProtKB">
        <authorList>
            <consortium name="RefSeq"/>
        </authorList>
    </citation>
    <scope>IDENTIFICATION</scope>
    <source>
        <tissue evidence="33">Brain</tissue>
    </source>
</reference>
<evidence type="ECO:0000256" key="2">
    <source>
        <dbReference type="ARBA" id="ARBA00001947"/>
    </source>
</evidence>
<dbReference type="GO" id="GO:0005524">
    <property type="term" value="F:ATP binding"/>
    <property type="evidence" value="ECO:0007669"/>
    <property type="project" value="UniProtKB-KW"/>
</dbReference>
<organism evidence="32 33">
    <name type="scientific">Lates calcarifer</name>
    <name type="common">Barramundi</name>
    <name type="synonym">Holocentrus calcarifer</name>
    <dbReference type="NCBI Taxonomy" id="8187"/>
    <lineage>
        <taxon>Eukaryota</taxon>
        <taxon>Metazoa</taxon>
        <taxon>Chordata</taxon>
        <taxon>Craniata</taxon>
        <taxon>Vertebrata</taxon>
        <taxon>Euteleostomi</taxon>
        <taxon>Actinopterygii</taxon>
        <taxon>Neopterygii</taxon>
        <taxon>Teleostei</taxon>
        <taxon>Neoteleostei</taxon>
        <taxon>Acanthomorphata</taxon>
        <taxon>Carangaria</taxon>
        <taxon>Carangaria incertae sedis</taxon>
        <taxon>Centropomidae</taxon>
        <taxon>Lates</taxon>
    </lineage>
</organism>
<dbReference type="Proteomes" id="UP000694890">
    <property type="component" value="Linkage group LG6"/>
</dbReference>
<keyword evidence="20" id="KW-0845">Vitamin A</keyword>
<dbReference type="InterPro" id="IPR000463">
    <property type="entry name" value="Fatty_acid-bd"/>
</dbReference>
<keyword evidence="19" id="KW-0460">Magnesium</keyword>
<evidence type="ECO:0000256" key="8">
    <source>
        <dbReference type="ARBA" id="ARBA00008390"/>
    </source>
</evidence>
<evidence type="ECO:0000256" key="29">
    <source>
        <dbReference type="ARBA" id="ARBA00079376"/>
    </source>
</evidence>
<dbReference type="Pfam" id="PF00061">
    <property type="entry name" value="Lipocalin"/>
    <property type="match status" value="1"/>
</dbReference>
<dbReference type="InterPro" id="IPR004821">
    <property type="entry name" value="Cyt_trans-like"/>
</dbReference>
<evidence type="ECO:0000256" key="23">
    <source>
        <dbReference type="ARBA" id="ARBA00023242"/>
    </source>
</evidence>
<evidence type="ECO:0000259" key="31">
    <source>
        <dbReference type="PROSITE" id="PS00214"/>
    </source>
</evidence>
<comment type="similarity">
    <text evidence="7">Belongs to the eukaryotic NMN adenylyltransferase family.</text>
</comment>
<dbReference type="EC" id="2.7.7.1" evidence="10"/>
<dbReference type="NCBIfam" id="TIGR00482">
    <property type="entry name" value="nicotinate (nicotinamide) nucleotide adenylyltransferase"/>
    <property type="match status" value="1"/>
</dbReference>
<evidence type="ECO:0000256" key="9">
    <source>
        <dbReference type="ARBA" id="ARBA00012389"/>
    </source>
</evidence>
<evidence type="ECO:0000256" key="26">
    <source>
        <dbReference type="ARBA" id="ARBA00048969"/>
    </source>
</evidence>
<dbReference type="GO" id="GO:0016918">
    <property type="term" value="F:retinal binding"/>
    <property type="evidence" value="ECO:0007669"/>
    <property type="project" value="UniProtKB-KW"/>
</dbReference>
<dbReference type="InterPro" id="IPR051182">
    <property type="entry name" value="Euk_NMN_adenylyltrnsfrase"/>
</dbReference>
<dbReference type="GO" id="GO:0009435">
    <property type="term" value="P:NAD+ biosynthetic process"/>
    <property type="evidence" value="ECO:0007669"/>
    <property type="project" value="InterPro"/>
</dbReference>
<evidence type="ECO:0000256" key="24">
    <source>
        <dbReference type="ARBA" id="ARBA00030108"/>
    </source>
</evidence>
<evidence type="ECO:0000256" key="15">
    <source>
        <dbReference type="ARBA" id="ARBA00022695"/>
    </source>
</evidence>
<keyword evidence="23" id="KW-0539">Nucleus</keyword>
<dbReference type="PROSITE" id="PS00214">
    <property type="entry name" value="FABP"/>
    <property type="match status" value="1"/>
</dbReference>
<evidence type="ECO:0000256" key="12">
    <source>
        <dbReference type="ARBA" id="ARBA00022553"/>
    </source>
</evidence>
<comment type="subcellular location">
    <subcellularLocation>
        <location evidence="4">Nucleus</location>
    </subcellularLocation>
</comment>
<comment type="function">
    <text evidence="3">Cytosolic CRABPs may regulate the access of retinoic acid to the nuclear retinoic acid receptors.</text>
</comment>
<comment type="catalytic activity">
    <reaction evidence="25">
        <text>nicotinate beta-D-ribonucleotide + ATP + H(+) = deamido-NAD(+) + diphosphate</text>
        <dbReference type="Rhea" id="RHEA:22860"/>
        <dbReference type="ChEBI" id="CHEBI:15378"/>
        <dbReference type="ChEBI" id="CHEBI:30616"/>
        <dbReference type="ChEBI" id="CHEBI:33019"/>
        <dbReference type="ChEBI" id="CHEBI:57502"/>
        <dbReference type="ChEBI" id="CHEBI:58437"/>
        <dbReference type="EC" id="2.7.7.18"/>
    </reaction>
    <physiologicalReaction direction="left-to-right" evidence="25">
        <dbReference type="Rhea" id="RHEA:22861"/>
    </physiologicalReaction>
    <physiologicalReaction direction="right-to-left" evidence="25">
        <dbReference type="Rhea" id="RHEA:22862"/>
    </physiologicalReaction>
</comment>
<comment type="cofactor">
    <cofactor evidence="2">
        <name>Zn(2+)</name>
        <dbReference type="ChEBI" id="CHEBI:29105"/>
    </cofactor>
</comment>
<keyword evidence="13" id="KW-0662">Pyridine nucleotide biosynthesis</keyword>
<protein>
    <recommendedName>
        <fullName evidence="11">Cellular retinoic acid-binding protein 1</fullName>
        <ecNumber evidence="10">2.7.7.1</ecNumber>
        <ecNumber evidence="9">2.7.7.18</ecNumber>
    </recommendedName>
    <alternativeName>
        <fullName evidence="24">Cellular retinoic acid-binding protein I</fullName>
    </alternativeName>
    <alternativeName>
        <fullName evidence="28">Nicotinamide/nicotinic acid mononucleotide adenylyltransferase 1</fullName>
    </alternativeName>
    <alternativeName>
        <fullName evidence="29">Nicotinate-nucleotide adenylyltransferase 1</fullName>
    </alternativeName>
</protein>
<keyword evidence="17" id="KW-0862">Zinc</keyword>
<dbReference type="InterPro" id="IPR000566">
    <property type="entry name" value="Lipocln_cytosolic_FA-bd_dom"/>
</dbReference>
<feature type="domain" description="Cytosolic fatty-acid binding proteins" evidence="31">
    <location>
        <begin position="333"/>
        <end position="350"/>
    </location>
</feature>
<sequence>METHSITTVVLLACGSFNPITNMHLRMFELARDHLEDTGQYRVVKGIISPVGDGYKKKGLIEACHRLEMAKLATENSGWITVDYWESLQPEWVETAKVIRHHHEKLLTAEQNNDEVDTVKYTKKRRIEENYFEGSSHQKRRDSPQLMLLCGADVLESFGIPNMWKQEDIAEIVGRFGLVCITRSGNDPYKFIHQSDMLWTYRKNIHVVHEWVTNEISATHVRRALRRGRSVRYLLPDAVVHYIQENDLYSAESEQKNADVVLAPLQRYTGASSSCELHSGTSLTCLASLLHPDTDMSPALILTLPSEDHILFTHHTSQKVEKKVIKMPASLCGTWDMISNVNFEGYMIALGISVCLRKIALKLRMRKVIEQHGDQYIIKTISTFRNYSISFRVGQQFEEFTHGLDNRHVKSLVTWEGNKLVCEQIGEKKNRGWAHWIEDDKLHLELYCEGEVCKQVFKKND</sequence>
<dbReference type="FunFam" id="3.40.50.620:FF:000101">
    <property type="entry name" value="Nicotinamide-nucleotide adenylyltransferase"/>
    <property type="match status" value="1"/>
</dbReference>
<keyword evidence="14" id="KW-0808">Transferase</keyword>
<evidence type="ECO:0000313" key="32">
    <source>
        <dbReference type="Proteomes" id="UP000694890"/>
    </source>
</evidence>
<dbReference type="PANTHER" id="PTHR12039">
    <property type="entry name" value="NICOTINAMIDE MONONUCLEOTIDE ADENYLYLTRANSFERASE"/>
    <property type="match status" value="1"/>
</dbReference>
<evidence type="ECO:0000256" key="6">
    <source>
        <dbReference type="ARBA" id="ARBA00005019"/>
    </source>
</evidence>
<evidence type="ECO:0000256" key="1">
    <source>
        <dbReference type="ARBA" id="ARBA00001946"/>
    </source>
</evidence>
<evidence type="ECO:0000256" key="27">
    <source>
        <dbReference type="ARBA" id="ARBA00064648"/>
    </source>
</evidence>
<keyword evidence="15 33" id="KW-0548">Nucleotidyltransferase</keyword>
<evidence type="ECO:0000256" key="13">
    <source>
        <dbReference type="ARBA" id="ARBA00022642"/>
    </source>
</evidence>
<dbReference type="KEGG" id="lcf:108876371"/>
<dbReference type="InterPro" id="IPR012674">
    <property type="entry name" value="Calycin"/>
</dbReference>
<dbReference type="CDD" id="cd19442">
    <property type="entry name" value="CRBP"/>
    <property type="match status" value="1"/>
</dbReference>
<dbReference type="Pfam" id="PF01467">
    <property type="entry name" value="CTP_transf_like"/>
    <property type="match status" value="1"/>
</dbReference>
<dbReference type="FunFam" id="2.40.128.20:FF:000001">
    <property type="entry name" value="Fatty acid-binding protein, adipocyte"/>
    <property type="match status" value="1"/>
</dbReference>
<dbReference type="CTD" id="64802"/>
<dbReference type="InterPro" id="IPR014729">
    <property type="entry name" value="Rossmann-like_a/b/a_fold"/>
</dbReference>
<evidence type="ECO:0000256" key="3">
    <source>
        <dbReference type="ARBA" id="ARBA00003699"/>
    </source>
</evidence>
<evidence type="ECO:0000256" key="5">
    <source>
        <dbReference type="ARBA" id="ARBA00004658"/>
    </source>
</evidence>
<evidence type="ECO:0000256" key="4">
    <source>
        <dbReference type="ARBA" id="ARBA00004123"/>
    </source>
</evidence>
<gene>
    <name evidence="33" type="primary">nmnat1</name>
</gene>
<comment type="subunit">
    <text evidence="27">Homohexamer. Interacts with ADPRT/PARP1.</text>
</comment>
<keyword evidence="22" id="KW-0683">Retinol-binding</keyword>
<dbReference type="PANTHER" id="PTHR12039:SF21">
    <property type="entry name" value="NICOTINAMIDE_NICOTINIC ACID MONONUCLEOTIDE ADENYLYLTRANSFERASE 1"/>
    <property type="match status" value="1"/>
</dbReference>
<evidence type="ECO:0000256" key="10">
    <source>
        <dbReference type="ARBA" id="ARBA00012390"/>
    </source>
</evidence>
<evidence type="ECO:0000256" key="22">
    <source>
        <dbReference type="ARBA" id="ARBA00023072"/>
    </source>
</evidence>
<name>A0AAJ7LEG8_LATCA</name>
<comment type="catalytic activity">
    <reaction evidence="26">
        <text>beta-nicotinamide D-ribonucleotide + ATP + H(+) = diphosphate + NAD(+)</text>
        <dbReference type="Rhea" id="RHEA:21360"/>
        <dbReference type="ChEBI" id="CHEBI:14649"/>
        <dbReference type="ChEBI" id="CHEBI:15378"/>
        <dbReference type="ChEBI" id="CHEBI:30616"/>
        <dbReference type="ChEBI" id="CHEBI:33019"/>
        <dbReference type="ChEBI" id="CHEBI:57540"/>
        <dbReference type="EC" id="2.7.7.1"/>
    </reaction>
    <physiologicalReaction direction="left-to-right" evidence="26">
        <dbReference type="Rhea" id="RHEA:21361"/>
    </physiologicalReaction>
    <physiologicalReaction direction="right-to-left" evidence="26">
        <dbReference type="Rhea" id="RHEA:21362"/>
    </physiologicalReaction>
</comment>
<proteinExistence type="inferred from homology"/>
<dbReference type="SUPFAM" id="SSF52374">
    <property type="entry name" value="Nucleotidylyl transferase"/>
    <property type="match status" value="1"/>
</dbReference>
<evidence type="ECO:0000256" key="30">
    <source>
        <dbReference type="RuleBase" id="RU003696"/>
    </source>
</evidence>
<evidence type="ECO:0000256" key="18">
    <source>
        <dbReference type="ARBA" id="ARBA00022840"/>
    </source>
</evidence>
<keyword evidence="18" id="KW-0067">ATP-binding</keyword>
<comment type="pathway">
    <text evidence="6">Cofactor biosynthesis; NAD(+) biosynthesis; deamido-NAD(+) from nicotinate D-ribonucleotide: step 1/1.</text>
</comment>
<keyword evidence="21" id="KW-0520">NAD</keyword>